<accession>A0A6C0K8W7</accession>
<dbReference type="AlphaFoldDB" id="A0A6C0K8W7"/>
<reference evidence="1" key="1">
    <citation type="journal article" date="2020" name="Nature">
        <title>Giant virus diversity and host interactions through global metagenomics.</title>
        <authorList>
            <person name="Schulz F."/>
            <person name="Roux S."/>
            <person name="Paez-Espino D."/>
            <person name="Jungbluth S."/>
            <person name="Walsh D.A."/>
            <person name="Denef V.J."/>
            <person name="McMahon K.D."/>
            <person name="Konstantinidis K.T."/>
            <person name="Eloe-Fadrosh E.A."/>
            <person name="Kyrpides N.C."/>
            <person name="Woyke T."/>
        </authorList>
    </citation>
    <scope>NUCLEOTIDE SEQUENCE</scope>
    <source>
        <strain evidence="1">GVMAG-S-1101172-89</strain>
    </source>
</reference>
<name>A0A6C0K8W7_9ZZZZ</name>
<dbReference type="EMBL" id="MN740809">
    <property type="protein sequence ID" value="QHU12708.1"/>
    <property type="molecule type" value="Genomic_DNA"/>
</dbReference>
<evidence type="ECO:0000313" key="1">
    <source>
        <dbReference type="EMBL" id="QHU12708.1"/>
    </source>
</evidence>
<protein>
    <submittedName>
        <fullName evidence="1">Uncharacterized protein</fullName>
    </submittedName>
</protein>
<organism evidence="1">
    <name type="scientific">viral metagenome</name>
    <dbReference type="NCBI Taxonomy" id="1070528"/>
    <lineage>
        <taxon>unclassified sequences</taxon>
        <taxon>metagenomes</taxon>
        <taxon>organismal metagenomes</taxon>
    </lineage>
</organism>
<proteinExistence type="predicted"/>
<sequence length="431" mass="50786">MSVAFHPGKSPSSSKKKITYRGHLEDILSLKHLSRRGNPFAARTPSKIKSQFIIPTKYYTSFMEPFLRMVRTNYTDDSYQNCIAYLQRIKFNNTYPMTICIPYSGTYTPFTRDKLSLQIILRCLNLNQRFRYAMKRLIYSWRLRKCRVINEEDIFTGEMPVKLIEIYDWSQNSKYNFEAATVYRDYLTKINNASGLFVVPMMPRNPFTNSQLTLGQLHFTIRALIQHGFNHWSFDALKKSGYSLEIFRDLYEMPLKHDHLKNIFRKPTEQECREIVYTFIEDEYYHHKVEQIYKYGWGLALKKHPDLEIVQAWRGLALRYQQLAIRYDGDILELKARPIHEETAKLVQRRPTDVWRVYMNWVNTIPIVPVSSSFNHNDYIIQNVIFPSYNMTQYNSVMDVEQPVTTEIVVAAENLVALSESETDDDADSAS</sequence>